<feature type="signal peptide" evidence="1">
    <location>
        <begin position="1"/>
        <end position="22"/>
    </location>
</feature>
<dbReference type="Proteomes" id="UP000016562">
    <property type="component" value="Unassembled WGS sequence"/>
</dbReference>
<name>U3AH21_9VIBR</name>
<dbReference type="PROSITE" id="PS51257">
    <property type="entry name" value="PROKAR_LIPOPROTEIN"/>
    <property type="match status" value="1"/>
</dbReference>
<evidence type="ECO:0000313" key="2">
    <source>
        <dbReference type="EMBL" id="GAD79216.1"/>
    </source>
</evidence>
<comment type="caution">
    <text evidence="2">The sequence shown here is derived from an EMBL/GenBank/DDBJ whole genome shotgun (WGS) entry which is preliminary data.</text>
</comment>
<feature type="chain" id="PRO_5004637818" description="Lipoprotein" evidence="1">
    <location>
        <begin position="23"/>
        <end position="434"/>
    </location>
</feature>
<gene>
    <name evidence="2" type="ORF">VEZ01S_08_02520</name>
</gene>
<accession>U3AH21</accession>
<evidence type="ECO:0000256" key="1">
    <source>
        <dbReference type="SAM" id="SignalP"/>
    </source>
</evidence>
<keyword evidence="3" id="KW-1185">Reference proteome</keyword>
<protein>
    <recommendedName>
        <fullName evidence="4">Lipoprotein</fullName>
    </recommendedName>
</protein>
<proteinExistence type="predicted"/>
<dbReference type="EMBL" id="BATM01000008">
    <property type="protein sequence ID" value="GAD79216.1"/>
    <property type="molecule type" value="Genomic_DNA"/>
</dbReference>
<dbReference type="RefSeq" id="WP_021712927.1">
    <property type="nucleotide sequence ID" value="NZ_BATM01000008.1"/>
</dbReference>
<reference evidence="2 3" key="1">
    <citation type="submission" date="2013-09" db="EMBL/GenBank/DDBJ databases">
        <title>Whole genome shotgun sequence of Vibrio ezurae NBRC 102218.</title>
        <authorList>
            <person name="Yoshida I."/>
            <person name="Hosoyama A."/>
            <person name="Numata M."/>
            <person name="Hashimoto M."/>
            <person name="Hosoyama Y."/>
            <person name="Tsuchikane K."/>
            <person name="Noguchi M."/>
            <person name="Hirakata S."/>
            <person name="Ichikawa N."/>
            <person name="Ohji S."/>
            <person name="Yamazoe A."/>
            <person name="Fujita N."/>
        </authorList>
    </citation>
    <scope>NUCLEOTIDE SEQUENCE [LARGE SCALE GENOMIC DNA]</scope>
    <source>
        <strain evidence="2 3">NBRC 102218</strain>
    </source>
</reference>
<organism evidence="2 3">
    <name type="scientific">Vibrio ezurae NBRC 102218</name>
    <dbReference type="NCBI Taxonomy" id="1219080"/>
    <lineage>
        <taxon>Bacteria</taxon>
        <taxon>Pseudomonadati</taxon>
        <taxon>Pseudomonadota</taxon>
        <taxon>Gammaproteobacteria</taxon>
        <taxon>Vibrionales</taxon>
        <taxon>Vibrionaceae</taxon>
        <taxon>Vibrio</taxon>
    </lineage>
</organism>
<dbReference type="AlphaFoldDB" id="U3AH21"/>
<sequence>MKLIKKYPLLAGSLLLTTLILSGCGGGGSDSTPKTTELTLNIQNQEQVTGVFAETVGLYIEIQGDYNKAREGVRNYYDHGHFLVDSGSAKWTYNTETTILDMEFNKSQFKGADVILNGSIKNLSASDDMLVANLNAHNLSSGLTLQSSYQSTSQSDFSMTTTSSQYGSYKVVATDFDKISKGQGEITIIGKDNQQWVLDFYPGVYTVTEPDGSSYNVNIDNGQAVKNQEFAGIGQGSMSSFVSDDDSSTVASLVDDGFTAITSFVKTFRHDSYYLADGFCSDGGSYSTTSNYIFNVKNCNENGVALNGNFKDEYENEYSNIDLDIHYINTDEDGHLTANTIDFKKSVRDSNYNHVDEIKFVGQYSDAQSNNQYVVLKSSDIYFDDQSFGLDYPKSGKILVSTGGKTWTADLHGSTFDLTSPNGTTTQHTLSLMD</sequence>
<keyword evidence="1" id="KW-0732">Signal</keyword>
<evidence type="ECO:0000313" key="3">
    <source>
        <dbReference type="Proteomes" id="UP000016562"/>
    </source>
</evidence>
<evidence type="ECO:0008006" key="4">
    <source>
        <dbReference type="Google" id="ProtNLM"/>
    </source>
</evidence>